<dbReference type="Gene3D" id="1.10.1740.10">
    <property type="match status" value="1"/>
</dbReference>
<evidence type="ECO:0000256" key="1">
    <source>
        <dbReference type="ARBA" id="ARBA00005094"/>
    </source>
</evidence>
<keyword evidence="5 9" id="KW-0560">Oxidoreductase</keyword>
<evidence type="ECO:0000256" key="2">
    <source>
        <dbReference type="ARBA" id="ARBA00006825"/>
    </source>
</evidence>
<comment type="pathway">
    <text evidence="1 9">Isoprenoid biosynthesis; isopentenyl diphosphate biosynthesis via DXP pathway; isopentenyl diphosphate from 1-deoxy-D-xylulose 5-phosphate: step 1/6.</text>
</comment>
<keyword evidence="4 9" id="KW-0521">NADP</keyword>
<evidence type="ECO:0000256" key="4">
    <source>
        <dbReference type="ARBA" id="ARBA00022857"/>
    </source>
</evidence>
<dbReference type="Proteomes" id="UP000534286">
    <property type="component" value="Unassembled WGS sequence"/>
</dbReference>
<keyword evidence="7 9" id="KW-0414">Isoprene biosynthesis</keyword>
<accession>A0A7W7RYA5</accession>
<feature type="binding site" evidence="9">
    <location>
        <position position="229"/>
    </location>
    <ligand>
        <name>Mn(2+)</name>
        <dbReference type="ChEBI" id="CHEBI:29035"/>
    </ligand>
</feature>
<feature type="binding site" evidence="9">
    <location>
        <position position="155"/>
    </location>
    <ligand>
        <name>Mn(2+)</name>
        <dbReference type="ChEBI" id="CHEBI:29035"/>
    </ligand>
</feature>
<keyword evidence="3 9" id="KW-0479">Metal-binding</keyword>
<dbReference type="SUPFAM" id="SSF55347">
    <property type="entry name" value="Glyceraldehyde-3-phosphate dehydrogenase-like, C-terminal domain"/>
    <property type="match status" value="1"/>
</dbReference>
<dbReference type="Pfam" id="PF08436">
    <property type="entry name" value="DXP_redisom_C"/>
    <property type="match status" value="1"/>
</dbReference>
<dbReference type="PIRSF" id="PIRSF006205">
    <property type="entry name" value="Dxp_reductismrs"/>
    <property type="match status" value="1"/>
</dbReference>
<dbReference type="GO" id="GO:0030604">
    <property type="term" value="F:1-deoxy-D-xylulose-5-phosphate reductoisomerase activity"/>
    <property type="evidence" value="ECO:0007669"/>
    <property type="project" value="UniProtKB-UniRule"/>
</dbReference>
<dbReference type="InterPro" id="IPR036169">
    <property type="entry name" value="DXPR_C_sf"/>
</dbReference>
<feature type="binding site" evidence="9">
    <location>
        <position position="229"/>
    </location>
    <ligand>
        <name>1-deoxy-D-xylulose 5-phosphate</name>
        <dbReference type="ChEBI" id="CHEBI:57792"/>
    </ligand>
</feature>
<organism evidence="13 14">
    <name type="scientific">Streptosporangium album</name>
    <dbReference type="NCBI Taxonomy" id="47479"/>
    <lineage>
        <taxon>Bacteria</taxon>
        <taxon>Bacillati</taxon>
        <taxon>Actinomycetota</taxon>
        <taxon>Actinomycetes</taxon>
        <taxon>Streptosporangiales</taxon>
        <taxon>Streptosporangiaceae</taxon>
        <taxon>Streptosporangium</taxon>
    </lineage>
</organism>
<feature type="binding site" evidence="9">
    <location>
        <position position="153"/>
    </location>
    <ligand>
        <name>Mn(2+)</name>
        <dbReference type="ChEBI" id="CHEBI:29035"/>
    </ligand>
</feature>
<dbReference type="GO" id="GO:0030145">
    <property type="term" value="F:manganese ion binding"/>
    <property type="evidence" value="ECO:0007669"/>
    <property type="project" value="TreeGrafter"/>
</dbReference>
<dbReference type="InterPro" id="IPR013512">
    <property type="entry name" value="DXP_reductoisomerase_N"/>
</dbReference>
<dbReference type="FunFam" id="3.40.50.720:FF:000045">
    <property type="entry name" value="1-deoxy-D-xylulose 5-phosphate reductoisomerase"/>
    <property type="match status" value="1"/>
</dbReference>
<dbReference type="PANTHER" id="PTHR30525">
    <property type="entry name" value="1-DEOXY-D-XYLULOSE 5-PHOSPHATE REDUCTOISOMERASE"/>
    <property type="match status" value="1"/>
</dbReference>
<dbReference type="Gene3D" id="3.40.50.720">
    <property type="entry name" value="NAD(P)-binding Rossmann-like Domain"/>
    <property type="match status" value="1"/>
</dbReference>
<protein>
    <recommendedName>
        <fullName evidence="9">1-deoxy-D-xylulose 5-phosphate reductoisomerase</fullName>
        <shortName evidence="9">DXP reductoisomerase</shortName>
        <ecNumber evidence="9">1.1.1.267</ecNumber>
    </recommendedName>
    <alternativeName>
        <fullName evidence="9">1-deoxyxylulose-5-phosphate reductoisomerase</fullName>
    </alternativeName>
    <alternativeName>
        <fullName evidence="9">2-C-methyl-D-erythritol 4-phosphate synthase</fullName>
    </alternativeName>
</protein>
<feature type="binding site" evidence="9">
    <location>
        <position position="225"/>
    </location>
    <ligand>
        <name>1-deoxy-D-xylulose 5-phosphate</name>
        <dbReference type="ChEBI" id="CHEBI:57792"/>
    </ligand>
</feature>
<evidence type="ECO:0000256" key="7">
    <source>
        <dbReference type="ARBA" id="ARBA00023229"/>
    </source>
</evidence>
<evidence type="ECO:0000256" key="8">
    <source>
        <dbReference type="ARBA" id="ARBA00048543"/>
    </source>
</evidence>
<evidence type="ECO:0000256" key="6">
    <source>
        <dbReference type="ARBA" id="ARBA00023211"/>
    </source>
</evidence>
<keyword evidence="14" id="KW-1185">Reference proteome</keyword>
<comment type="cofactor">
    <cofactor evidence="9">
        <name>Mg(2+)</name>
        <dbReference type="ChEBI" id="CHEBI:18420"/>
    </cofactor>
    <cofactor evidence="9">
        <name>Mn(2+)</name>
        <dbReference type="ChEBI" id="CHEBI:29035"/>
    </cofactor>
</comment>
<feature type="binding site" evidence="9">
    <location>
        <position position="129"/>
    </location>
    <ligand>
        <name>NADPH</name>
        <dbReference type="ChEBI" id="CHEBI:57783"/>
    </ligand>
</feature>
<evidence type="ECO:0000259" key="10">
    <source>
        <dbReference type="Pfam" id="PF02670"/>
    </source>
</evidence>
<dbReference type="RefSeq" id="WP_184756694.1">
    <property type="nucleotide sequence ID" value="NZ_BAABEK010000033.1"/>
</dbReference>
<feature type="binding site" evidence="9">
    <location>
        <position position="41"/>
    </location>
    <ligand>
        <name>NADPH</name>
        <dbReference type="ChEBI" id="CHEBI:57783"/>
    </ligand>
</feature>
<evidence type="ECO:0000313" key="13">
    <source>
        <dbReference type="EMBL" id="MBB4940474.1"/>
    </source>
</evidence>
<feature type="binding site" evidence="9">
    <location>
        <position position="220"/>
    </location>
    <ligand>
        <name>1-deoxy-D-xylulose 5-phosphate</name>
        <dbReference type="ChEBI" id="CHEBI:57792"/>
    </ligand>
</feature>
<feature type="binding site" evidence="9">
    <location>
        <position position="213"/>
    </location>
    <ligand>
        <name>NADPH</name>
        <dbReference type="ChEBI" id="CHEBI:57783"/>
    </ligand>
</feature>
<feature type="binding site" evidence="9">
    <location>
        <position position="226"/>
    </location>
    <ligand>
        <name>1-deoxy-D-xylulose 5-phosphate</name>
        <dbReference type="ChEBI" id="CHEBI:57792"/>
    </ligand>
</feature>
<reference evidence="13 14" key="1">
    <citation type="submission" date="2020-08" db="EMBL/GenBank/DDBJ databases">
        <title>Sequencing the genomes of 1000 actinobacteria strains.</title>
        <authorList>
            <person name="Klenk H.-P."/>
        </authorList>
    </citation>
    <scope>NUCLEOTIDE SEQUENCE [LARGE SCALE GENOMIC DNA]</scope>
    <source>
        <strain evidence="13 14">DSM 43023</strain>
    </source>
</reference>
<feature type="binding site" evidence="9">
    <location>
        <position position="131"/>
    </location>
    <ligand>
        <name>NADPH</name>
        <dbReference type="ChEBI" id="CHEBI:57783"/>
    </ligand>
</feature>
<evidence type="ECO:0000256" key="3">
    <source>
        <dbReference type="ARBA" id="ARBA00022723"/>
    </source>
</evidence>
<gene>
    <name evidence="9" type="primary">dxr</name>
    <name evidence="13" type="ORF">FHR32_004851</name>
</gene>
<dbReference type="InterPro" id="IPR003821">
    <property type="entry name" value="DXP_reductoisomerase"/>
</dbReference>
<evidence type="ECO:0000259" key="11">
    <source>
        <dbReference type="Pfam" id="PF08436"/>
    </source>
</evidence>
<name>A0A7W7RYA5_9ACTN</name>
<dbReference type="AlphaFoldDB" id="A0A7W7RYA5"/>
<dbReference type="InterPro" id="IPR013644">
    <property type="entry name" value="DXP_reductoisomerase_C"/>
</dbReference>
<dbReference type="SUPFAM" id="SSF69055">
    <property type="entry name" value="1-deoxy-D-xylulose-5-phosphate reductoisomerase, C-terminal domain"/>
    <property type="match status" value="1"/>
</dbReference>
<evidence type="ECO:0000256" key="9">
    <source>
        <dbReference type="HAMAP-Rule" id="MF_00183"/>
    </source>
</evidence>
<dbReference type="SUPFAM" id="SSF51735">
    <property type="entry name" value="NAD(P)-binding Rossmann-fold domains"/>
    <property type="match status" value="1"/>
</dbReference>
<dbReference type="InterPro" id="IPR026877">
    <property type="entry name" value="DXPR_C"/>
</dbReference>
<feature type="domain" description="1-deoxy-D-xylulose 5-phosphate reductoisomerase N-terminal" evidence="10">
    <location>
        <begin position="9"/>
        <end position="137"/>
    </location>
</feature>
<dbReference type="Pfam" id="PF13288">
    <property type="entry name" value="DXPR_C"/>
    <property type="match status" value="1"/>
</dbReference>
<feature type="binding site" evidence="9">
    <location>
        <position position="207"/>
    </location>
    <ligand>
        <name>1-deoxy-D-xylulose 5-phosphate</name>
        <dbReference type="ChEBI" id="CHEBI:57792"/>
    </ligand>
</feature>
<dbReference type="UniPathway" id="UPA00056">
    <property type="reaction ID" value="UER00092"/>
</dbReference>
<keyword evidence="6 9" id="KW-0464">Manganese</keyword>
<dbReference type="EC" id="1.1.1.267" evidence="9"/>
<feature type="binding site" evidence="9">
    <location>
        <position position="17"/>
    </location>
    <ligand>
        <name>NADPH</name>
        <dbReference type="ChEBI" id="CHEBI:57783"/>
    </ligand>
</feature>
<evidence type="ECO:0000313" key="14">
    <source>
        <dbReference type="Proteomes" id="UP000534286"/>
    </source>
</evidence>
<dbReference type="GO" id="GO:0016853">
    <property type="term" value="F:isomerase activity"/>
    <property type="evidence" value="ECO:0007669"/>
    <property type="project" value="UniProtKB-KW"/>
</dbReference>
<evidence type="ECO:0000256" key="5">
    <source>
        <dbReference type="ARBA" id="ARBA00023002"/>
    </source>
</evidence>
<feature type="binding site" evidence="9">
    <location>
        <position position="154"/>
    </location>
    <ligand>
        <name>1-deoxy-D-xylulose 5-phosphate</name>
        <dbReference type="ChEBI" id="CHEBI:57792"/>
    </ligand>
</feature>
<dbReference type="PANTHER" id="PTHR30525:SF0">
    <property type="entry name" value="1-DEOXY-D-XYLULOSE 5-PHOSPHATE REDUCTOISOMERASE, CHLOROPLASTIC"/>
    <property type="match status" value="1"/>
</dbReference>
<comment type="catalytic activity">
    <reaction evidence="8">
        <text>2-C-methyl-D-erythritol 4-phosphate + NADP(+) = 1-deoxy-D-xylulose 5-phosphate + NADPH + H(+)</text>
        <dbReference type="Rhea" id="RHEA:13717"/>
        <dbReference type="ChEBI" id="CHEBI:15378"/>
        <dbReference type="ChEBI" id="CHEBI:57783"/>
        <dbReference type="ChEBI" id="CHEBI:57792"/>
        <dbReference type="ChEBI" id="CHEBI:58262"/>
        <dbReference type="ChEBI" id="CHEBI:58349"/>
        <dbReference type="EC" id="1.1.1.267"/>
    </reaction>
    <physiologicalReaction direction="right-to-left" evidence="8">
        <dbReference type="Rhea" id="RHEA:13719"/>
    </physiologicalReaction>
</comment>
<dbReference type="GO" id="GO:0051484">
    <property type="term" value="P:isopentenyl diphosphate biosynthetic process, methylerythritol 4-phosphate pathway involved in terpenoid biosynthetic process"/>
    <property type="evidence" value="ECO:0007669"/>
    <property type="project" value="UniProtKB-ARBA"/>
</dbReference>
<comment type="caution">
    <text evidence="13">The sequence shown here is derived from an EMBL/GenBank/DDBJ whole genome shotgun (WGS) entry which is preliminary data.</text>
</comment>
<feature type="binding site" evidence="9">
    <location>
        <position position="130"/>
    </location>
    <ligand>
        <name>1-deoxy-D-xylulose 5-phosphate</name>
        <dbReference type="ChEBI" id="CHEBI:57792"/>
    </ligand>
</feature>
<comment type="function">
    <text evidence="9">Catalyzes the NADPH-dependent rearrangement and reduction of 1-deoxy-D-xylulose-5-phosphate (DXP) to 2-C-methyl-D-erythritol 4-phosphate (MEP).</text>
</comment>
<feature type="binding site" evidence="9">
    <location>
        <position position="15"/>
    </location>
    <ligand>
        <name>NADPH</name>
        <dbReference type="ChEBI" id="CHEBI:57783"/>
    </ligand>
</feature>
<keyword evidence="13" id="KW-0413">Isomerase</keyword>
<evidence type="ECO:0000259" key="12">
    <source>
        <dbReference type="Pfam" id="PF13288"/>
    </source>
</evidence>
<feature type="binding site" evidence="9">
    <location>
        <position position="16"/>
    </location>
    <ligand>
        <name>NADPH</name>
        <dbReference type="ChEBI" id="CHEBI:57783"/>
    </ligand>
</feature>
<dbReference type="HAMAP" id="MF_00183">
    <property type="entry name" value="DXP_reductoisom"/>
    <property type="match status" value="1"/>
</dbReference>
<keyword evidence="9" id="KW-0460">Magnesium</keyword>
<feature type="domain" description="1-deoxy-D-xylulose 5-phosphate reductoisomerase C-terminal" evidence="11">
    <location>
        <begin position="149"/>
        <end position="237"/>
    </location>
</feature>
<dbReference type="NCBIfam" id="TIGR00243">
    <property type="entry name" value="Dxr"/>
    <property type="match status" value="1"/>
</dbReference>
<feature type="binding site" evidence="9">
    <location>
        <position position="155"/>
    </location>
    <ligand>
        <name>1-deoxy-D-xylulose 5-phosphate</name>
        <dbReference type="ChEBI" id="CHEBI:57792"/>
    </ligand>
</feature>
<dbReference type="InterPro" id="IPR036291">
    <property type="entry name" value="NAD(P)-bd_dom_sf"/>
</dbReference>
<comment type="caution">
    <text evidence="9">Lacks conserved residue(s) required for the propagation of feature annotation.</text>
</comment>
<comment type="similarity">
    <text evidence="2 9">Belongs to the DXR family.</text>
</comment>
<dbReference type="EMBL" id="JACHJU010000002">
    <property type="protein sequence ID" value="MBB4940474.1"/>
    <property type="molecule type" value="Genomic_DNA"/>
</dbReference>
<dbReference type="GO" id="GO:0070402">
    <property type="term" value="F:NADPH binding"/>
    <property type="evidence" value="ECO:0007669"/>
    <property type="project" value="InterPro"/>
</dbReference>
<feature type="binding site" evidence="9">
    <location>
        <position position="184"/>
    </location>
    <ligand>
        <name>1-deoxy-D-xylulose 5-phosphate</name>
        <dbReference type="ChEBI" id="CHEBI:57792"/>
    </ligand>
</feature>
<dbReference type="Pfam" id="PF02670">
    <property type="entry name" value="DXP_reductoisom"/>
    <property type="match status" value="1"/>
</dbReference>
<proteinExistence type="inferred from homology"/>
<sequence>MQPDTTRSVVLLGSTGSIGTQSLDVIARNPGRFRVAALAAGGGRVDLLARQAAEFRPDAVAVADPSAVPALREALAAHGVSAEVLAGPEGVAEAAVWPADTVLNGITGALGLTSTLAALEAGRVLALANKESLIIGGPLVKRLAKPGQLIPVDSEHAALAQCLWAAGPSGPDASAVRSLVVTASGGPFRGRSRAELADVTPEQALAHPTWSMGPVITVNSATLVNKGLEVIEAHLLFDIGFDRITVVVHPQSVVHSMVEFVDGSVIAQASPPDMRLPIALALGWPERVADAAPTVDWTRAHTWTFDPLDDEAFPSVALARHVGSAGGTAPAVYNAANEVCVDAFLTGRLPFLGIVDTVATVVSEHIVTKADSVAEVLDADEWARARARELTGTA</sequence>
<feature type="binding site" evidence="9">
    <location>
        <position position="18"/>
    </location>
    <ligand>
        <name>NADPH</name>
        <dbReference type="ChEBI" id="CHEBI:57783"/>
    </ligand>
</feature>
<feature type="domain" description="DXP reductoisomerase C-terminal" evidence="12">
    <location>
        <begin position="270"/>
        <end position="385"/>
    </location>
</feature>